<dbReference type="PRINTS" id="PR00792">
    <property type="entry name" value="PEPSIN"/>
</dbReference>
<evidence type="ECO:0000259" key="5">
    <source>
        <dbReference type="PROSITE" id="PS51767"/>
    </source>
</evidence>
<dbReference type="InterPro" id="IPR034164">
    <property type="entry name" value="Pepsin-like_dom"/>
</dbReference>
<dbReference type="PROSITE" id="PS51767">
    <property type="entry name" value="PEPTIDASE_A1"/>
    <property type="match status" value="1"/>
</dbReference>
<feature type="active site" evidence="3">
    <location>
        <position position="245"/>
    </location>
</feature>
<evidence type="ECO:0000313" key="7">
    <source>
        <dbReference type="Proteomes" id="UP000077266"/>
    </source>
</evidence>
<dbReference type="AlphaFoldDB" id="A0A165BD10"/>
<dbReference type="EMBL" id="KV426493">
    <property type="protein sequence ID" value="KZV80356.1"/>
    <property type="molecule type" value="Genomic_DNA"/>
</dbReference>
<keyword evidence="4 6" id="KW-0645">Protease</keyword>
<dbReference type="Gene3D" id="2.40.70.10">
    <property type="entry name" value="Acid Proteases"/>
    <property type="match status" value="2"/>
</dbReference>
<dbReference type="InterPro" id="IPR001969">
    <property type="entry name" value="Aspartic_peptidase_AS"/>
</dbReference>
<keyword evidence="7" id="KW-1185">Reference proteome</keyword>
<dbReference type="PROSITE" id="PS00141">
    <property type="entry name" value="ASP_PROTEASE"/>
    <property type="match status" value="2"/>
</dbReference>
<dbReference type="OrthoDB" id="660550at2759"/>
<accession>A0A165BD10</accession>
<evidence type="ECO:0000313" key="6">
    <source>
        <dbReference type="EMBL" id="KZV80356.1"/>
    </source>
</evidence>
<proteinExistence type="inferred from homology"/>
<dbReference type="InterPro" id="IPR001461">
    <property type="entry name" value="Aspartic_peptidase_A1"/>
</dbReference>
<dbReference type="GO" id="GO:0006508">
    <property type="term" value="P:proteolysis"/>
    <property type="evidence" value="ECO:0007669"/>
    <property type="project" value="UniProtKB-KW"/>
</dbReference>
<dbReference type="InParanoid" id="A0A165BD10"/>
<organism evidence="6 7">
    <name type="scientific">Exidia glandulosa HHB12029</name>
    <dbReference type="NCBI Taxonomy" id="1314781"/>
    <lineage>
        <taxon>Eukaryota</taxon>
        <taxon>Fungi</taxon>
        <taxon>Dikarya</taxon>
        <taxon>Basidiomycota</taxon>
        <taxon>Agaricomycotina</taxon>
        <taxon>Agaricomycetes</taxon>
        <taxon>Auriculariales</taxon>
        <taxon>Exidiaceae</taxon>
        <taxon>Exidia</taxon>
    </lineage>
</organism>
<reference evidence="6 7" key="1">
    <citation type="journal article" date="2016" name="Mol. Biol. Evol.">
        <title>Comparative Genomics of Early-Diverging Mushroom-Forming Fungi Provides Insights into the Origins of Lignocellulose Decay Capabilities.</title>
        <authorList>
            <person name="Nagy L.G."/>
            <person name="Riley R."/>
            <person name="Tritt A."/>
            <person name="Adam C."/>
            <person name="Daum C."/>
            <person name="Floudas D."/>
            <person name="Sun H."/>
            <person name="Yadav J.S."/>
            <person name="Pangilinan J."/>
            <person name="Larsson K.H."/>
            <person name="Matsuura K."/>
            <person name="Barry K."/>
            <person name="Labutti K."/>
            <person name="Kuo R."/>
            <person name="Ohm R.A."/>
            <person name="Bhattacharya S.S."/>
            <person name="Shirouzu T."/>
            <person name="Yoshinaga Y."/>
            <person name="Martin F.M."/>
            <person name="Grigoriev I.V."/>
            <person name="Hibbett D.S."/>
        </authorList>
    </citation>
    <scope>NUCLEOTIDE SEQUENCE [LARGE SCALE GENOMIC DNA]</scope>
    <source>
        <strain evidence="6 7">HHB12029</strain>
    </source>
</reference>
<feature type="active site" evidence="3">
    <location>
        <position position="68"/>
    </location>
</feature>
<feature type="domain" description="Peptidase A1" evidence="5">
    <location>
        <begin position="50"/>
        <end position="363"/>
    </location>
</feature>
<keyword evidence="4" id="KW-0378">Hydrolase</keyword>
<dbReference type="SUPFAM" id="SSF50630">
    <property type="entry name" value="Acid proteases"/>
    <property type="match status" value="1"/>
</dbReference>
<evidence type="ECO:0000256" key="4">
    <source>
        <dbReference type="RuleBase" id="RU000454"/>
    </source>
</evidence>
<name>A0A165BD10_EXIGL</name>
<dbReference type="InterPro" id="IPR033121">
    <property type="entry name" value="PEPTIDASE_A1"/>
</dbReference>
<dbReference type="Pfam" id="PF00026">
    <property type="entry name" value="Asp"/>
    <property type="match status" value="1"/>
</dbReference>
<keyword evidence="2 4" id="KW-0064">Aspartyl protease</keyword>
<evidence type="ECO:0000256" key="1">
    <source>
        <dbReference type="ARBA" id="ARBA00007447"/>
    </source>
</evidence>
<dbReference type="Proteomes" id="UP000077266">
    <property type="component" value="Unassembled WGS sequence"/>
</dbReference>
<dbReference type="PANTHER" id="PTHR47966:SF51">
    <property type="entry name" value="BETA-SITE APP-CLEAVING ENZYME, ISOFORM A-RELATED"/>
    <property type="match status" value="1"/>
</dbReference>
<comment type="similarity">
    <text evidence="1 4">Belongs to the peptidase A1 family.</text>
</comment>
<protein>
    <submittedName>
        <fullName evidence="6">Family A1 protease</fullName>
    </submittedName>
</protein>
<evidence type="ECO:0000256" key="2">
    <source>
        <dbReference type="ARBA" id="ARBA00022750"/>
    </source>
</evidence>
<gene>
    <name evidence="6" type="ORF">EXIGLDRAFT_659769</name>
</gene>
<dbReference type="CDD" id="cd05471">
    <property type="entry name" value="pepsin_like"/>
    <property type="match status" value="1"/>
</dbReference>
<evidence type="ECO:0000256" key="3">
    <source>
        <dbReference type="PIRSR" id="PIRSR601461-1"/>
    </source>
</evidence>
<sequence length="373" mass="39256">MGFTKKINKANMKSFVARDRARAVHLANRHKQGKVQSRQSVDVTNEAVSYLAAVDVGSPATTYNLIIDTGSSNTWVGADTKYVKTSTSKSTSKKVSVSYGSGSFSGTEYTDQVAISDDLVISKQSIGVASKATGFEDVDGILGIGPVSLTEGTVSGVSSVPTVTDNLYSQGLISREVVSVSFEPPTEEEELNGELTFGGTDSSKYTGSITYTPVTSTSPANGYWGIDQKVTYNGASLLNSAGIVDTGTTLIYLATDAFNKYKSATGATADSATGLLKLTSTKFKALKPLNFVIGGTTFSLSANAQIWPRSLNTVLGGTSSGIYLVVVDLGSDSGEGLDFINGQAFLERFYSVYDTTNQRVGIANTPYTNATTN</sequence>
<dbReference type="InterPro" id="IPR021109">
    <property type="entry name" value="Peptidase_aspartic_dom_sf"/>
</dbReference>
<dbReference type="PANTHER" id="PTHR47966">
    <property type="entry name" value="BETA-SITE APP-CLEAVING ENZYME, ISOFORM A-RELATED"/>
    <property type="match status" value="1"/>
</dbReference>
<dbReference type="GO" id="GO:0004190">
    <property type="term" value="F:aspartic-type endopeptidase activity"/>
    <property type="evidence" value="ECO:0007669"/>
    <property type="project" value="UniProtKB-KW"/>
</dbReference>
<dbReference type="FunCoup" id="A0A165BD10">
    <property type="interactions" value="62"/>
</dbReference>